<keyword evidence="4" id="KW-1185">Reference proteome</keyword>
<dbReference type="Pfam" id="PF02538">
    <property type="entry name" value="Hydantoinase_B"/>
    <property type="match status" value="1"/>
</dbReference>
<feature type="region of interest" description="Disordered" evidence="1">
    <location>
        <begin position="623"/>
        <end position="658"/>
    </location>
</feature>
<dbReference type="AlphaFoldDB" id="A0AAD7HBK5"/>
<accession>A0AAD7HBK5</accession>
<feature type="domain" description="Hydantoinase B/oxoprolinase" evidence="2">
    <location>
        <begin position="167"/>
        <end position="570"/>
    </location>
</feature>
<proteinExistence type="predicted"/>
<protein>
    <recommendedName>
        <fullName evidence="2">Hydantoinase B/oxoprolinase domain-containing protein</fullName>
    </recommendedName>
</protein>
<reference evidence="3" key="1">
    <citation type="submission" date="2023-03" db="EMBL/GenBank/DDBJ databases">
        <title>Massive genome expansion in bonnet fungi (Mycena s.s.) driven by repeated elements and novel gene families across ecological guilds.</title>
        <authorList>
            <consortium name="Lawrence Berkeley National Laboratory"/>
            <person name="Harder C.B."/>
            <person name="Miyauchi S."/>
            <person name="Viragh M."/>
            <person name="Kuo A."/>
            <person name="Thoen E."/>
            <person name="Andreopoulos B."/>
            <person name="Lu D."/>
            <person name="Skrede I."/>
            <person name="Drula E."/>
            <person name="Henrissat B."/>
            <person name="Morin E."/>
            <person name="Kohler A."/>
            <person name="Barry K."/>
            <person name="LaButti K."/>
            <person name="Morin E."/>
            <person name="Salamov A."/>
            <person name="Lipzen A."/>
            <person name="Mereny Z."/>
            <person name="Hegedus B."/>
            <person name="Baldrian P."/>
            <person name="Stursova M."/>
            <person name="Weitz H."/>
            <person name="Taylor A."/>
            <person name="Grigoriev I.V."/>
            <person name="Nagy L.G."/>
            <person name="Martin F."/>
            <person name="Kauserud H."/>
        </authorList>
    </citation>
    <scope>NUCLEOTIDE SEQUENCE</scope>
    <source>
        <strain evidence="3">CBHHK188m</strain>
    </source>
</reference>
<dbReference type="GO" id="GO:0003824">
    <property type="term" value="F:catalytic activity"/>
    <property type="evidence" value="ECO:0007669"/>
    <property type="project" value="InterPro"/>
</dbReference>
<dbReference type="InterPro" id="IPR003692">
    <property type="entry name" value="Hydantoinase_B"/>
</dbReference>
<dbReference type="Proteomes" id="UP001215280">
    <property type="component" value="Unassembled WGS sequence"/>
</dbReference>
<evidence type="ECO:0000313" key="3">
    <source>
        <dbReference type="EMBL" id="KAJ7716733.1"/>
    </source>
</evidence>
<evidence type="ECO:0000259" key="2">
    <source>
        <dbReference type="Pfam" id="PF02538"/>
    </source>
</evidence>
<evidence type="ECO:0000313" key="4">
    <source>
        <dbReference type="Proteomes" id="UP001215280"/>
    </source>
</evidence>
<sequence length="658" mass="73175">MWQEYSRVVLELSRSRLVYKLKGNRGVPGARAEYGSLKGFAGVVLPVSCLGNPDVRKTNAEITPERLGHFVYPSSHIPLFPLPPSLCWARGTREKIGIHSDTFGMSLALQSARYRVKRDFWTVTRWGVTLYEMPQTFRSPLVDITKSLRVGPESSGAVLGKYPPYLDRWKGTIEDDVFLVNDPYGVGGSISHLNDWLVRDDAHSQFHIEVPGSLPTCAMSIFEEGLQIPITKVASKGVWNDSVMELIYRNCRLPEWNRSDTHALVAACALAGRRIKELYTRFGDKPYFAAINELLDRNRKAIAIINVIPDEPVYFEDWIDMTIGAVEGRMHCVEERWGSANGFHWNGSAISILGELLFEPQHLIVVHDPRSIVNDGFHDLVDIFIPEGTLLNPMRPAALSTRTHLLGRVMDLLSGPLGQRFHDGGRFLRFASFRVFRLQGEWAMLYQIGFGGIPARPHGDGMDGHCLWPAMKSVPNELYYPFWTEEYNTDSGDAGLYRGGNAQRILHRFLEEALGVLGGEPGGRYSKILIHHGDGSGRREVLNSKQDHIRVQKDDLLEWLTWGGGGYGDPLKREAKFVALEVHRGLISFEGGKRYGVVVNPDCSVDEAATAALRLKIANRRDVGGAPRQCPGRDGSSGPKAALGGASAGIDDWTATHP</sequence>
<gene>
    <name evidence="3" type="ORF">DFH07DRAFT_785330</name>
</gene>
<comment type="caution">
    <text evidence="3">The sequence shown here is derived from an EMBL/GenBank/DDBJ whole genome shotgun (WGS) entry which is preliminary data.</text>
</comment>
<dbReference type="EMBL" id="JARJLG010000328">
    <property type="protein sequence ID" value="KAJ7716733.1"/>
    <property type="molecule type" value="Genomic_DNA"/>
</dbReference>
<evidence type="ECO:0000256" key="1">
    <source>
        <dbReference type="SAM" id="MobiDB-lite"/>
    </source>
</evidence>
<name>A0AAD7HBK5_9AGAR</name>
<organism evidence="3 4">
    <name type="scientific">Mycena maculata</name>
    <dbReference type="NCBI Taxonomy" id="230809"/>
    <lineage>
        <taxon>Eukaryota</taxon>
        <taxon>Fungi</taxon>
        <taxon>Dikarya</taxon>
        <taxon>Basidiomycota</taxon>
        <taxon>Agaricomycotina</taxon>
        <taxon>Agaricomycetes</taxon>
        <taxon>Agaricomycetidae</taxon>
        <taxon>Agaricales</taxon>
        <taxon>Marasmiineae</taxon>
        <taxon>Mycenaceae</taxon>
        <taxon>Mycena</taxon>
    </lineage>
</organism>